<evidence type="ECO:0000256" key="7">
    <source>
        <dbReference type="SAM" id="MobiDB-lite"/>
    </source>
</evidence>
<evidence type="ECO:0000256" key="5">
    <source>
        <dbReference type="ARBA" id="ARBA00022691"/>
    </source>
</evidence>
<dbReference type="CDD" id="cd02440">
    <property type="entry name" value="AdoMet_MTases"/>
    <property type="match status" value="1"/>
</dbReference>
<dbReference type="GO" id="GO:0005737">
    <property type="term" value="C:cytoplasm"/>
    <property type="evidence" value="ECO:0007669"/>
    <property type="project" value="UniProtKB-SubCell"/>
</dbReference>
<dbReference type="SUPFAM" id="SSF53335">
    <property type="entry name" value="S-adenosyl-L-methionine-dependent methyltransferases"/>
    <property type="match status" value="1"/>
</dbReference>
<sequence length="425" mass="47626">MHILAEKRSTSREVPVENCRMPNSSRSLQTQPTERFPTLTLHPNREKSVRNRHPWIFSGAIAHWPQELEDGGLATVSAANGERLGYAYVNRRCSIAARMVAFGDTDPYTAIRQNLTHAVAFRRKHFDPAQTNAVRLVNGEGDMLPGLIVDQYADVLVMQISTLGMERLKPFVLETLVELTQPRAIYEKSDIAARYEEGLTDFAGLIYGRDFGPLVVTEYGLRFHVDIKHGQKTGLFLDQREMRALVERLCTGRRVLNGFAYTGGFSLYAHRGRAQRVVSVDSSGSALKLAQSNHALNGFSVTDDDFVEADMFTYLRRLEAAAFDFIILDPPALARKREDVLRAGRAYKDLNRLAIAKVAPGGLVLTSSCSHFVDEKLFGQIVFQAACEAGRQVRIIHRHRQAFDHPVNVFHPEGSYLKSLLLSVD</sequence>
<accession>A8DJY9</accession>
<gene>
    <name evidence="10" type="ORF">YS_M60-F11.234</name>
</gene>
<dbReference type="InterPro" id="IPR019614">
    <property type="entry name" value="SAM-dep_methyl-trfase"/>
</dbReference>
<dbReference type="PANTHER" id="PTHR42873:SF1">
    <property type="entry name" value="S-ADENOSYLMETHIONINE-DEPENDENT METHYLTRANSFERASE DOMAIN-CONTAINING PROTEIN"/>
    <property type="match status" value="1"/>
</dbReference>
<dbReference type="InterPro" id="IPR029063">
    <property type="entry name" value="SAM-dependent_MTases_sf"/>
</dbReference>
<proteinExistence type="inferred from homology"/>
<comment type="subcellular location">
    <subcellularLocation>
        <location evidence="1">Cytoplasm</location>
    </subcellularLocation>
</comment>
<dbReference type="Gene3D" id="3.40.50.150">
    <property type="entry name" value="Vaccinia Virus protein VP39"/>
    <property type="match status" value="1"/>
</dbReference>
<dbReference type="Gene3D" id="2.30.130.10">
    <property type="entry name" value="PUA domain"/>
    <property type="match status" value="1"/>
</dbReference>
<comment type="similarity">
    <text evidence="6">Belongs to the methyltransferase superfamily. RlmI family.</text>
</comment>
<dbReference type="SUPFAM" id="SSF88697">
    <property type="entry name" value="PUA domain-like"/>
    <property type="match status" value="1"/>
</dbReference>
<reference evidence="10" key="1">
    <citation type="journal article" date="2007" name="Science">
        <title>Candidatus Chloracidobacterium thermophilum: an aerobic phototrophic Acidobacterium.</title>
        <authorList>
            <person name="Bryant D.A."/>
            <person name="Costas A.M."/>
            <person name="Maresca J.A."/>
            <person name="Chew A.G."/>
            <person name="Klatt C.G."/>
            <person name="Bateson M.M."/>
            <person name="Tallon L.J."/>
            <person name="Hostetler J."/>
            <person name="Nelson W.C."/>
            <person name="Heidelberg J.F."/>
            <person name="Ward D.M."/>
        </authorList>
    </citation>
    <scope>NUCLEOTIDE SEQUENCE</scope>
</reference>
<feature type="compositionally biased region" description="Polar residues" evidence="7">
    <location>
        <begin position="21"/>
        <end position="31"/>
    </location>
</feature>
<feature type="region of interest" description="Disordered" evidence="7">
    <location>
        <begin position="1"/>
        <end position="31"/>
    </location>
</feature>
<evidence type="ECO:0000256" key="6">
    <source>
        <dbReference type="ARBA" id="ARBA00038091"/>
    </source>
</evidence>
<dbReference type="GO" id="GO:0032259">
    <property type="term" value="P:methylation"/>
    <property type="evidence" value="ECO:0007669"/>
    <property type="project" value="UniProtKB-KW"/>
</dbReference>
<keyword evidence="5" id="KW-0949">S-adenosyl-L-methionine</keyword>
<dbReference type="Gene3D" id="3.30.750.80">
    <property type="entry name" value="RNA methyltransferase domain (HRMD) like"/>
    <property type="match status" value="1"/>
</dbReference>
<dbReference type="CDD" id="cd11572">
    <property type="entry name" value="RlmI_M_like"/>
    <property type="match status" value="1"/>
</dbReference>
<dbReference type="Pfam" id="PF10672">
    <property type="entry name" value="Methyltrans_SAM"/>
    <property type="match status" value="1"/>
</dbReference>
<dbReference type="InterPro" id="IPR036974">
    <property type="entry name" value="PUA_sf"/>
</dbReference>
<feature type="domain" description="RlmI-like PUA" evidence="9">
    <location>
        <begin position="39"/>
        <end position="101"/>
    </location>
</feature>
<evidence type="ECO:0000256" key="2">
    <source>
        <dbReference type="ARBA" id="ARBA00022490"/>
    </source>
</evidence>
<evidence type="ECO:0000313" key="10">
    <source>
        <dbReference type="EMBL" id="ABV27358.1"/>
    </source>
</evidence>
<feature type="compositionally biased region" description="Basic and acidic residues" evidence="7">
    <location>
        <begin position="1"/>
        <end position="15"/>
    </location>
</feature>
<evidence type="ECO:0000259" key="9">
    <source>
        <dbReference type="Pfam" id="PF17785"/>
    </source>
</evidence>
<dbReference type="Pfam" id="PF17785">
    <property type="entry name" value="PUA_3"/>
    <property type="match status" value="1"/>
</dbReference>
<dbReference type="GO" id="GO:0008168">
    <property type="term" value="F:methyltransferase activity"/>
    <property type="evidence" value="ECO:0007669"/>
    <property type="project" value="UniProtKB-KW"/>
</dbReference>
<evidence type="ECO:0000256" key="3">
    <source>
        <dbReference type="ARBA" id="ARBA00022603"/>
    </source>
</evidence>
<keyword evidence="3 10" id="KW-0489">Methyltransferase</keyword>
<dbReference type="PANTHER" id="PTHR42873">
    <property type="entry name" value="RIBOSOMAL RNA LARGE SUBUNIT METHYLTRANSFERASE"/>
    <property type="match status" value="1"/>
</dbReference>
<name>A8DJY9_9BACT</name>
<keyword evidence="4 10" id="KW-0808">Transferase</keyword>
<dbReference type="GO" id="GO:0003723">
    <property type="term" value="F:RNA binding"/>
    <property type="evidence" value="ECO:0007669"/>
    <property type="project" value="InterPro"/>
</dbReference>
<dbReference type="InterPro" id="IPR041532">
    <property type="entry name" value="RlmI-like_PUA"/>
</dbReference>
<evidence type="ECO:0000256" key="1">
    <source>
        <dbReference type="ARBA" id="ARBA00004496"/>
    </source>
</evidence>
<evidence type="ECO:0000259" key="8">
    <source>
        <dbReference type="Pfam" id="PF10672"/>
    </source>
</evidence>
<dbReference type="CDD" id="cd21153">
    <property type="entry name" value="PUA_RlmI"/>
    <property type="match status" value="1"/>
</dbReference>
<dbReference type="AlphaFoldDB" id="A8DJY9"/>
<feature type="domain" description="S-adenosylmethionine-dependent methyltransferase" evidence="8">
    <location>
        <begin position="215"/>
        <end position="367"/>
    </location>
</feature>
<dbReference type="InterPro" id="IPR015947">
    <property type="entry name" value="PUA-like_sf"/>
</dbReference>
<protein>
    <submittedName>
        <fullName evidence="10">SAM-dependent methyltransferase</fullName>
    </submittedName>
</protein>
<organism evidence="10">
    <name type="scientific">Chloracidobacterium thermophilum</name>
    <dbReference type="NCBI Taxonomy" id="458033"/>
    <lineage>
        <taxon>Bacteria</taxon>
        <taxon>Pseudomonadati</taxon>
        <taxon>Acidobacteriota</taxon>
        <taxon>Terriglobia</taxon>
        <taxon>Terriglobales</taxon>
        <taxon>Acidobacteriaceae</taxon>
        <taxon>Chloracidobacterium</taxon>
    </lineage>
</organism>
<evidence type="ECO:0000256" key="4">
    <source>
        <dbReference type="ARBA" id="ARBA00022679"/>
    </source>
</evidence>
<dbReference type="EMBL" id="EF531339">
    <property type="protein sequence ID" value="ABV27358.1"/>
    <property type="molecule type" value="Genomic_DNA"/>
</dbReference>
<keyword evidence="2" id="KW-0963">Cytoplasm</keyword>